<dbReference type="SUPFAM" id="SSF90209">
    <property type="entry name" value="Ran binding protein zinc finger-like"/>
    <property type="match status" value="1"/>
</dbReference>
<dbReference type="PROSITE" id="PS50199">
    <property type="entry name" value="ZF_RANBP2_2"/>
    <property type="match status" value="1"/>
</dbReference>
<keyword evidence="1" id="KW-0479">Metal-binding</keyword>
<evidence type="ECO:0000256" key="3">
    <source>
        <dbReference type="ARBA" id="ARBA00022833"/>
    </source>
</evidence>
<reference evidence="4" key="1">
    <citation type="submission" date="2015-05" db="UniProtKB">
        <authorList>
            <consortium name="EnsemblMetazoa"/>
        </authorList>
    </citation>
    <scope>IDENTIFICATION</scope>
</reference>
<evidence type="ECO:0000256" key="1">
    <source>
        <dbReference type="ARBA" id="ARBA00022723"/>
    </source>
</evidence>
<evidence type="ECO:0000256" key="2">
    <source>
        <dbReference type="ARBA" id="ARBA00022771"/>
    </source>
</evidence>
<keyword evidence="3" id="KW-0862">Zinc</keyword>
<keyword evidence="2" id="KW-0863">Zinc-finger</keyword>
<protein>
    <submittedName>
        <fullName evidence="4">RanBP2-type domain-containing protein</fullName>
    </submittedName>
</protein>
<evidence type="ECO:0000313" key="4">
    <source>
        <dbReference type="EnsemblMetazoa" id="RPRC010829-PA"/>
    </source>
</evidence>
<evidence type="ECO:0000313" key="5">
    <source>
        <dbReference type="Proteomes" id="UP000015103"/>
    </source>
</evidence>
<dbReference type="InterPro" id="IPR036443">
    <property type="entry name" value="Znf_RanBP2_sf"/>
</dbReference>
<dbReference type="EnsemblMetazoa" id="RPRC010829-RA">
    <property type="protein sequence ID" value="RPRC010829-PA"/>
    <property type="gene ID" value="RPRC010829"/>
</dbReference>
<dbReference type="Gene3D" id="2.30.30.380">
    <property type="entry name" value="Zn-finger domain of Sec23/24"/>
    <property type="match status" value="1"/>
</dbReference>
<dbReference type="EMBL" id="ACPB03024115">
    <property type="status" value="NOT_ANNOTATED_CDS"/>
    <property type="molecule type" value="Genomic_DNA"/>
</dbReference>
<dbReference type="Proteomes" id="UP000015103">
    <property type="component" value="Unassembled WGS sequence"/>
</dbReference>
<name>T1I3G0_RHOPR</name>
<dbReference type="InterPro" id="IPR001876">
    <property type="entry name" value="Znf_RanBP2"/>
</dbReference>
<dbReference type="HOGENOM" id="CLU_1888334_0_0_1"/>
<accession>T1I3G0</accession>
<dbReference type="VEuPathDB" id="VectorBase:RPRC010829"/>
<proteinExistence type="predicted"/>
<dbReference type="GO" id="GO:0008270">
    <property type="term" value="F:zinc ion binding"/>
    <property type="evidence" value="ECO:0007669"/>
    <property type="project" value="UniProtKB-KW"/>
</dbReference>
<keyword evidence="5" id="KW-1185">Reference proteome</keyword>
<dbReference type="PROSITE" id="PS01358">
    <property type="entry name" value="ZF_RANBP2_1"/>
    <property type="match status" value="1"/>
</dbReference>
<dbReference type="InParanoid" id="T1I3G0"/>
<organism evidence="4 5">
    <name type="scientific">Rhodnius prolixus</name>
    <name type="common">Triatomid bug</name>
    <dbReference type="NCBI Taxonomy" id="13249"/>
    <lineage>
        <taxon>Eukaryota</taxon>
        <taxon>Metazoa</taxon>
        <taxon>Ecdysozoa</taxon>
        <taxon>Arthropoda</taxon>
        <taxon>Hexapoda</taxon>
        <taxon>Insecta</taxon>
        <taxon>Pterygota</taxon>
        <taxon>Neoptera</taxon>
        <taxon>Paraneoptera</taxon>
        <taxon>Hemiptera</taxon>
        <taxon>Heteroptera</taxon>
        <taxon>Panheteroptera</taxon>
        <taxon>Cimicomorpha</taxon>
        <taxon>Reduviidae</taxon>
        <taxon>Triatominae</taxon>
        <taxon>Rhodnius</taxon>
    </lineage>
</organism>
<dbReference type="AlphaFoldDB" id="T1I3G0"/>
<sequence length="135" mass="15498">MGSIASVLQWHCTSCALINPSEKRNCMRCGYTRRNREINRISENKAVHNQNFLECKIKNSENNNNIIINENTVDKTLTLSYNELPNTCIQNRHFLNASLNLTQNLYGGVADVQRKQKLPMRCSPSTRLEQAEVEE</sequence>